<keyword evidence="3" id="KW-1185">Reference proteome</keyword>
<protein>
    <submittedName>
        <fullName evidence="2">Uncharacterized protein</fullName>
    </submittedName>
</protein>
<name>A0AAV7D1F3_ENGPU</name>
<reference evidence="2" key="1">
    <citation type="thesis" date="2020" institute="ProQuest LLC" country="789 East Eisenhower Parkway, Ann Arbor, MI, USA">
        <title>Comparative Genomics and Chromosome Evolution.</title>
        <authorList>
            <person name="Mudd A.B."/>
        </authorList>
    </citation>
    <scope>NUCLEOTIDE SEQUENCE</scope>
    <source>
        <strain evidence="2">237g6f4</strain>
        <tissue evidence="2">Blood</tissue>
    </source>
</reference>
<feature type="transmembrane region" description="Helical" evidence="1">
    <location>
        <begin position="5"/>
        <end position="24"/>
    </location>
</feature>
<evidence type="ECO:0000256" key="1">
    <source>
        <dbReference type="SAM" id="Phobius"/>
    </source>
</evidence>
<accession>A0AAV7D1F3</accession>
<feature type="transmembrane region" description="Helical" evidence="1">
    <location>
        <begin position="90"/>
        <end position="110"/>
    </location>
</feature>
<dbReference type="EMBL" id="WNYA01000002">
    <property type="protein sequence ID" value="KAG8590661.1"/>
    <property type="molecule type" value="Genomic_DNA"/>
</dbReference>
<comment type="caution">
    <text evidence="2">The sequence shown here is derived from an EMBL/GenBank/DDBJ whole genome shotgun (WGS) entry which is preliminary data.</text>
</comment>
<organism evidence="2 3">
    <name type="scientific">Engystomops pustulosus</name>
    <name type="common">Tungara frog</name>
    <name type="synonym">Physalaemus pustulosus</name>
    <dbReference type="NCBI Taxonomy" id="76066"/>
    <lineage>
        <taxon>Eukaryota</taxon>
        <taxon>Metazoa</taxon>
        <taxon>Chordata</taxon>
        <taxon>Craniata</taxon>
        <taxon>Vertebrata</taxon>
        <taxon>Euteleostomi</taxon>
        <taxon>Amphibia</taxon>
        <taxon>Batrachia</taxon>
        <taxon>Anura</taxon>
        <taxon>Neobatrachia</taxon>
        <taxon>Hyloidea</taxon>
        <taxon>Leptodactylidae</taxon>
        <taxon>Leiuperinae</taxon>
        <taxon>Engystomops</taxon>
    </lineage>
</organism>
<dbReference type="AlphaFoldDB" id="A0AAV7D1F3"/>
<evidence type="ECO:0000313" key="2">
    <source>
        <dbReference type="EMBL" id="KAG8590661.1"/>
    </source>
</evidence>
<gene>
    <name evidence="2" type="ORF">GDO81_006833</name>
</gene>
<dbReference type="Proteomes" id="UP000824782">
    <property type="component" value="Unassembled WGS sequence"/>
</dbReference>
<proteinExistence type="predicted"/>
<keyword evidence="1" id="KW-0812">Transmembrane</keyword>
<sequence length="120" mass="14262">MKILFFFFFGVNLFFVVLLMDSFLYNLQLIWNCNMAAKEVVGQFYTIVMFLINLIETFWPDWMLHYLYWEGGRSFEVRTPAQNKKCSKTSLFISLFLADLGLSFSCAMTTKLLRAAHWFY</sequence>
<keyword evidence="1" id="KW-1133">Transmembrane helix</keyword>
<feature type="transmembrane region" description="Helical" evidence="1">
    <location>
        <begin position="44"/>
        <end position="69"/>
    </location>
</feature>
<keyword evidence="1" id="KW-0472">Membrane</keyword>
<evidence type="ECO:0000313" key="3">
    <source>
        <dbReference type="Proteomes" id="UP000824782"/>
    </source>
</evidence>